<protein>
    <submittedName>
        <fullName evidence="2">Retrovirus-related Pol polyprotein from transposon RE1</fullName>
    </submittedName>
</protein>
<feature type="domain" description="Reverse transcriptase Ty1/copia-type" evidence="1">
    <location>
        <begin position="116"/>
        <end position="217"/>
    </location>
</feature>
<proteinExistence type="predicted"/>
<accession>A0AAW2WYP8</accession>
<dbReference type="EMBL" id="JACGWN010000006">
    <property type="protein sequence ID" value="KAL0446054.1"/>
    <property type="molecule type" value="Genomic_DNA"/>
</dbReference>
<name>A0AAW2WYP8_9LAMI</name>
<sequence>MALLPMTILKPLVACVLLLTYFYTSLSLILELLSTSLLAMYKGNDLEIKTTIISRDVMFHENIFSYHTTHPVFDSSPLVPTSILDHTNDQLDMVTPAPLAFETRTPASPPVIHQTSIPELPPRRYKARFVVKGYNQVEGVDYVDGFSPVAKAVTVRTFLVVASSYSWPIHQVDINNTFFHSFPDEDIYMHAPDGYHVQPGKGPPSLNINLSRTLYEMQTFCQLSQPTGLKLSSHNTLALSDPEPYRRLVGRLLYLSFTRPNISFGAQQLSQFIHAPCTIHMETVVHLIFDWLLIFLGNALISWKTKKQTTVARFTAEAEYRSLGTTVCELQ</sequence>
<dbReference type="InterPro" id="IPR013103">
    <property type="entry name" value="RVT_2"/>
</dbReference>
<evidence type="ECO:0000259" key="1">
    <source>
        <dbReference type="Pfam" id="PF07727"/>
    </source>
</evidence>
<organism evidence="2">
    <name type="scientific">Sesamum latifolium</name>
    <dbReference type="NCBI Taxonomy" id="2727402"/>
    <lineage>
        <taxon>Eukaryota</taxon>
        <taxon>Viridiplantae</taxon>
        <taxon>Streptophyta</taxon>
        <taxon>Embryophyta</taxon>
        <taxon>Tracheophyta</taxon>
        <taxon>Spermatophyta</taxon>
        <taxon>Magnoliopsida</taxon>
        <taxon>eudicotyledons</taxon>
        <taxon>Gunneridae</taxon>
        <taxon>Pentapetalae</taxon>
        <taxon>asterids</taxon>
        <taxon>lamiids</taxon>
        <taxon>Lamiales</taxon>
        <taxon>Pedaliaceae</taxon>
        <taxon>Sesamum</taxon>
    </lineage>
</organism>
<dbReference type="PANTHER" id="PTHR11439:SF465">
    <property type="entry name" value="REVERSE TRANSCRIPTASE TY1_COPIA-TYPE DOMAIN-CONTAINING PROTEIN"/>
    <property type="match status" value="1"/>
</dbReference>
<dbReference type="Pfam" id="PF07727">
    <property type="entry name" value="RVT_2"/>
    <property type="match status" value="1"/>
</dbReference>
<comment type="caution">
    <text evidence="2">The sequence shown here is derived from an EMBL/GenBank/DDBJ whole genome shotgun (WGS) entry which is preliminary data.</text>
</comment>
<evidence type="ECO:0000313" key="2">
    <source>
        <dbReference type="EMBL" id="KAL0446054.1"/>
    </source>
</evidence>
<gene>
    <name evidence="2" type="ORF">Slati_1733300</name>
</gene>
<reference evidence="2" key="1">
    <citation type="submission" date="2020-06" db="EMBL/GenBank/DDBJ databases">
        <authorList>
            <person name="Li T."/>
            <person name="Hu X."/>
            <person name="Zhang T."/>
            <person name="Song X."/>
            <person name="Zhang H."/>
            <person name="Dai N."/>
            <person name="Sheng W."/>
            <person name="Hou X."/>
            <person name="Wei L."/>
        </authorList>
    </citation>
    <scope>NUCLEOTIDE SEQUENCE</scope>
    <source>
        <strain evidence="2">KEN1</strain>
        <tissue evidence="2">Leaf</tissue>
    </source>
</reference>
<dbReference type="PANTHER" id="PTHR11439">
    <property type="entry name" value="GAG-POL-RELATED RETROTRANSPOSON"/>
    <property type="match status" value="1"/>
</dbReference>
<dbReference type="AlphaFoldDB" id="A0AAW2WYP8"/>
<reference evidence="2" key="2">
    <citation type="journal article" date="2024" name="Plant">
        <title>Genomic evolution and insights into agronomic trait innovations of Sesamum species.</title>
        <authorList>
            <person name="Miao H."/>
            <person name="Wang L."/>
            <person name="Qu L."/>
            <person name="Liu H."/>
            <person name="Sun Y."/>
            <person name="Le M."/>
            <person name="Wang Q."/>
            <person name="Wei S."/>
            <person name="Zheng Y."/>
            <person name="Lin W."/>
            <person name="Duan Y."/>
            <person name="Cao H."/>
            <person name="Xiong S."/>
            <person name="Wang X."/>
            <person name="Wei L."/>
            <person name="Li C."/>
            <person name="Ma Q."/>
            <person name="Ju M."/>
            <person name="Zhao R."/>
            <person name="Li G."/>
            <person name="Mu C."/>
            <person name="Tian Q."/>
            <person name="Mei H."/>
            <person name="Zhang T."/>
            <person name="Gao T."/>
            <person name="Zhang H."/>
        </authorList>
    </citation>
    <scope>NUCLEOTIDE SEQUENCE</scope>
    <source>
        <strain evidence="2">KEN1</strain>
    </source>
</reference>